<dbReference type="Proteomes" id="UP000176445">
    <property type="component" value="Unassembled WGS sequence"/>
</dbReference>
<evidence type="ECO:0008006" key="3">
    <source>
        <dbReference type="Google" id="ProtNLM"/>
    </source>
</evidence>
<reference evidence="1 2" key="1">
    <citation type="journal article" date="2016" name="Nat. Commun.">
        <title>Thousands of microbial genomes shed light on interconnected biogeochemical processes in an aquifer system.</title>
        <authorList>
            <person name="Anantharaman K."/>
            <person name="Brown C.T."/>
            <person name="Hug L.A."/>
            <person name="Sharon I."/>
            <person name="Castelle C.J."/>
            <person name="Probst A.J."/>
            <person name="Thomas B.C."/>
            <person name="Singh A."/>
            <person name="Wilkins M.J."/>
            <person name="Karaoz U."/>
            <person name="Brodie E.L."/>
            <person name="Williams K.H."/>
            <person name="Hubbard S.S."/>
            <person name="Banfield J.F."/>
        </authorList>
    </citation>
    <scope>NUCLEOTIDE SEQUENCE [LARGE SCALE GENOMIC DNA]</scope>
</reference>
<accession>A0A1F6CMZ8</accession>
<sequence length="141" mass="15662">MKIFFIGIGALVLLAIAAIFVLPSPSGTSSNDPSVVATTGLHWHPQLEIFVKGEKIEIPQNIGIGAAHQPMHTHDDLPIIHLEFPALVRKADITLKRFFDIWGKDMSSFGINMSMTVNGKPNTEFGRYVFKDGDKVELRYE</sequence>
<dbReference type="EMBL" id="MFKW01000052">
    <property type="protein sequence ID" value="OGG50437.1"/>
    <property type="molecule type" value="Genomic_DNA"/>
</dbReference>
<evidence type="ECO:0000313" key="1">
    <source>
        <dbReference type="EMBL" id="OGG50437.1"/>
    </source>
</evidence>
<name>A0A1F6CMZ8_9BACT</name>
<organism evidence="1 2">
    <name type="scientific">Candidatus Kaiserbacteria bacterium RIFCSPHIGHO2_01_FULL_54_36b</name>
    <dbReference type="NCBI Taxonomy" id="1798483"/>
    <lineage>
        <taxon>Bacteria</taxon>
        <taxon>Candidatus Kaiseribacteriota</taxon>
    </lineage>
</organism>
<evidence type="ECO:0000313" key="2">
    <source>
        <dbReference type="Proteomes" id="UP000176445"/>
    </source>
</evidence>
<comment type="caution">
    <text evidence="1">The sequence shown here is derived from an EMBL/GenBank/DDBJ whole genome shotgun (WGS) entry which is preliminary data.</text>
</comment>
<dbReference type="AlphaFoldDB" id="A0A1F6CMZ8"/>
<proteinExistence type="predicted"/>
<gene>
    <name evidence="1" type="ORF">A2704_05885</name>
</gene>
<protein>
    <recommendedName>
        <fullName evidence="3">DUF4430 domain-containing protein</fullName>
    </recommendedName>
</protein>